<dbReference type="PROSITE" id="PS51257">
    <property type="entry name" value="PROKAR_LIPOPROTEIN"/>
    <property type="match status" value="1"/>
</dbReference>
<sequence>MKLNKSIYAIFSLLIIGGCGKSEKVSEGKSGQKESIQQETPALKDDFTKEYLTSTKEVEKGFYQFKSKTGGYTMLLPVEAVISKDFGNQLDEDFYEAIIYGAEIDQASIDTQITYENNPITKNIEENLELLSSSSGYKDSYSESKEDSKTIYYGKETMESEDYTTYKYISYIKGNRSDQAVRFIYGASCKKSNESCGGNAEEQERIAKKIIHSITFNRK</sequence>
<keyword evidence="2" id="KW-1185">Reference proteome</keyword>
<proteinExistence type="predicted"/>
<reference evidence="1 2" key="1">
    <citation type="submission" date="2021-04" db="EMBL/GenBank/DDBJ databases">
        <title>Metabacillus sp. strain KIGAM252 whole genome sequence.</title>
        <authorList>
            <person name="Seo M.-J."/>
            <person name="Cho E.-S."/>
            <person name="Hwang C.Y."/>
            <person name="Yoon D.J."/>
        </authorList>
    </citation>
    <scope>NUCLEOTIDE SEQUENCE [LARGE SCALE GENOMIC DNA]</scope>
    <source>
        <strain evidence="1 2">KIGAM252</strain>
    </source>
</reference>
<dbReference type="RefSeq" id="WP_211561217.1">
    <property type="nucleotide sequence ID" value="NZ_JAGVRK010000001.1"/>
</dbReference>
<accession>A0ABS5LJ76</accession>
<name>A0ABS5LJ76_9BACI</name>
<evidence type="ECO:0008006" key="3">
    <source>
        <dbReference type="Google" id="ProtNLM"/>
    </source>
</evidence>
<evidence type="ECO:0000313" key="1">
    <source>
        <dbReference type="EMBL" id="MBS2970656.1"/>
    </source>
</evidence>
<organism evidence="1 2">
    <name type="scientific">Metabacillus flavus</name>
    <dbReference type="NCBI Taxonomy" id="2823519"/>
    <lineage>
        <taxon>Bacteria</taxon>
        <taxon>Bacillati</taxon>
        <taxon>Bacillota</taxon>
        <taxon>Bacilli</taxon>
        <taxon>Bacillales</taxon>
        <taxon>Bacillaceae</taxon>
        <taxon>Metabacillus</taxon>
    </lineage>
</organism>
<dbReference type="EMBL" id="JAGVRK010000001">
    <property type="protein sequence ID" value="MBS2970656.1"/>
    <property type="molecule type" value="Genomic_DNA"/>
</dbReference>
<protein>
    <recommendedName>
        <fullName evidence="3">Lipoprotein YvcA</fullName>
    </recommendedName>
</protein>
<comment type="caution">
    <text evidence="1">The sequence shown here is derived from an EMBL/GenBank/DDBJ whole genome shotgun (WGS) entry which is preliminary data.</text>
</comment>
<dbReference type="Proteomes" id="UP000682403">
    <property type="component" value="Unassembled WGS sequence"/>
</dbReference>
<gene>
    <name evidence="1" type="ORF">J9317_18080</name>
</gene>
<evidence type="ECO:0000313" key="2">
    <source>
        <dbReference type="Proteomes" id="UP000682403"/>
    </source>
</evidence>